<protein>
    <submittedName>
        <fullName evidence="7">NfeD family protein</fullName>
    </submittedName>
</protein>
<dbReference type="GO" id="GO:0005886">
    <property type="term" value="C:plasma membrane"/>
    <property type="evidence" value="ECO:0007669"/>
    <property type="project" value="TreeGrafter"/>
</dbReference>
<name>A0A398CYZ9_9BACT</name>
<evidence type="ECO:0000256" key="1">
    <source>
        <dbReference type="ARBA" id="ARBA00004141"/>
    </source>
</evidence>
<evidence type="ECO:0000256" key="4">
    <source>
        <dbReference type="ARBA" id="ARBA00023136"/>
    </source>
</evidence>
<dbReference type="OrthoDB" id="5054at2"/>
<feature type="transmembrane region" description="Helical" evidence="5">
    <location>
        <begin position="6"/>
        <end position="24"/>
    </location>
</feature>
<sequence length="151" mass="16357">MGFRYGEVFMIGFWITMAVVCAVVDAFLPYYLLVWFSGGAVAALLFCWAGFNMSVQFVMFFLVSFALMALVGRYINSRLLRGGSKMRTNTEEMIGKTASVVMALAAGGAGRVALKGTTWRAILNDEAAMAAVGEKVVVVSIEGVTLTVRKE</sequence>
<dbReference type="AlphaFoldDB" id="A0A398CYZ9"/>
<evidence type="ECO:0000313" key="8">
    <source>
        <dbReference type="Proteomes" id="UP000266328"/>
    </source>
</evidence>
<dbReference type="InterPro" id="IPR012340">
    <property type="entry name" value="NA-bd_OB-fold"/>
</dbReference>
<dbReference type="EMBL" id="QXIS01000010">
    <property type="protein sequence ID" value="RIE06489.1"/>
    <property type="molecule type" value="Genomic_DNA"/>
</dbReference>
<reference evidence="7 8" key="1">
    <citation type="submission" date="2018-09" db="EMBL/GenBank/DDBJ databases">
        <title>Discovery and Ecogenomic Context for Candidatus Cryosericales, a Global Caldiserica Order Active in Thawing Permafrost.</title>
        <authorList>
            <person name="Martinez M.A."/>
            <person name="Woodcroft B.J."/>
            <person name="Ignacio Espinoza J.C."/>
            <person name="Zayed A."/>
            <person name="Singleton C.M."/>
            <person name="Boyd J."/>
            <person name="Li Y.-F."/>
            <person name="Purvine S."/>
            <person name="Maughan H."/>
            <person name="Hodgkins S.B."/>
            <person name="Anderson D."/>
            <person name="Sederholm M."/>
            <person name="Temperton B."/>
            <person name="Saleska S.R."/>
            <person name="Tyson G.W."/>
            <person name="Rich V.I."/>
        </authorList>
    </citation>
    <scope>NUCLEOTIDE SEQUENCE [LARGE SCALE GENOMIC DNA]</scope>
    <source>
        <strain evidence="7 8">SMC7</strain>
    </source>
</reference>
<keyword evidence="2 5" id="KW-0812">Transmembrane</keyword>
<dbReference type="Pfam" id="PF01957">
    <property type="entry name" value="NfeD"/>
    <property type="match status" value="1"/>
</dbReference>
<feature type="domain" description="NfeD-like C-terminal" evidence="6">
    <location>
        <begin position="91"/>
        <end position="150"/>
    </location>
</feature>
<evidence type="ECO:0000256" key="3">
    <source>
        <dbReference type="ARBA" id="ARBA00022989"/>
    </source>
</evidence>
<evidence type="ECO:0000313" key="7">
    <source>
        <dbReference type="EMBL" id="RIE06489.1"/>
    </source>
</evidence>
<accession>A0A398CYZ9</accession>
<comment type="caution">
    <text evidence="7">The sequence shown here is derived from an EMBL/GenBank/DDBJ whole genome shotgun (WGS) entry which is preliminary data.</text>
</comment>
<dbReference type="InterPro" id="IPR052165">
    <property type="entry name" value="Membrane_assoc_protease"/>
</dbReference>
<evidence type="ECO:0000256" key="5">
    <source>
        <dbReference type="SAM" id="Phobius"/>
    </source>
</evidence>
<evidence type="ECO:0000259" key="6">
    <source>
        <dbReference type="Pfam" id="PF01957"/>
    </source>
</evidence>
<dbReference type="PANTHER" id="PTHR33507:SF3">
    <property type="entry name" value="INNER MEMBRANE PROTEIN YBBJ"/>
    <property type="match status" value="1"/>
</dbReference>
<feature type="transmembrane region" description="Helical" evidence="5">
    <location>
        <begin position="57"/>
        <end position="76"/>
    </location>
</feature>
<evidence type="ECO:0000256" key="2">
    <source>
        <dbReference type="ARBA" id="ARBA00022692"/>
    </source>
</evidence>
<dbReference type="Gene3D" id="2.40.50.140">
    <property type="entry name" value="Nucleic acid-binding proteins"/>
    <property type="match status" value="1"/>
</dbReference>
<organism evidence="7 8">
    <name type="scientific">Candidatus Cryosericum terrychapinii</name>
    <dbReference type="NCBI Taxonomy" id="2290919"/>
    <lineage>
        <taxon>Bacteria</taxon>
        <taxon>Pseudomonadati</taxon>
        <taxon>Caldisericota/Cryosericota group</taxon>
        <taxon>Candidatus Cryosericota</taxon>
        <taxon>Candidatus Cryosericia</taxon>
        <taxon>Candidatus Cryosericales</taxon>
        <taxon>Candidatus Cryosericaceae</taxon>
        <taxon>Candidatus Cryosericum</taxon>
    </lineage>
</organism>
<gene>
    <name evidence="7" type="ORF">SMC7_02030</name>
</gene>
<comment type="subcellular location">
    <subcellularLocation>
        <location evidence="1">Membrane</location>
        <topology evidence="1">Multi-pass membrane protein</topology>
    </subcellularLocation>
</comment>
<dbReference type="Proteomes" id="UP000266328">
    <property type="component" value="Unassembled WGS sequence"/>
</dbReference>
<keyword evidence="3 5" id="KW-1133">Transmembrane helix</keyword>
<dbReference type="InterPro" id="IPR002810">
    <property type="entry name" value="NfeD-like_C"/>
</dbReference>
<dbReference type="SUPFAM" id="SSF141322">
    <property type="entry name" value="NfeD domain-like"/>
    <property type="match status" value="1"/>
</dbReference>
<keyword evidence="8" id="KW-1185">Reference proteome</keyword>
<keyword evidence="4 5" id="KW-0472">Membrane</keyword>
<dbReference type="PANTHER" id="PTHR33507">
    <property type="entry name" value="INNER MEMBRANE PROTEIN YBBJ"/>
    <property type="match status" value="1"/>
</dbReference>
<proteinExistence type="predicted"/>